<comment type="caution">
    <text evidence="4">The sequence shown here is derived from an EMBL/GenBank/DDBJ whole genome shotgun (WGS) entry which is preliminary data.</text>
</comment>
<evidence type="ECO:0000313" key="4">
    <source>
        <dbReference type="EMBL" id="MPM61389.1"/>
    </source>
</evidence>
<dbReference type="InterPro" id="IPR036942">
    <property type="entry name" value="Beta-barrel_TonB_sf"/>
</dbReference>
<name>A0A645B7D8_9ZZZZ</name>
<keyword evidence="2" id="KW-0472">Membrane</keyword>
<gene>
    <name evidence="4" type="ORF">SDC9_108247</name>
</gene>
<evidence type="ECO:0000256" key="1">
    <source>
        <dbReference type="ARBA" id="ARBA00004442"/>
    </source>
</evidence>
<dbReference type="EMBL" id="VSSQ01018313">
    <property type="protein sequence ID" value="MPM61389.1"/>
    <property type="molecule type" value="Genomic_DNA"/>
</dbReference>
<protein>
    <submittedName>
        <fullName evidence="4">Uncharacterized protein</fullName>
    </submittedName>
</protein>
<accession>A0A645B7D8</accession>
<organism evidence="4">
    <name type="scientific">bioreactor metagenome</name>
    <dbReference type="NCBI Taxonomy" id="1076179"/>
    <lineage>
        <taxon>unclassified sequences</taxon>
        <taxon>metagenomes</taxon>
        <taxon>ecological metagenomes</taxon>
    </lineage>
</organism>
<dbReference type="SUPFAM" id="SSF56935">
    <property type="entry name" value="Porins"/>
    <property type="match status" value="1"/>
</dbReference>
<sequence length="124" mass="13906">MRTPDTYGYFVTTWKPATRFSATLSGNYTGRMYVPHVKGEGDPAKDRFASENKIERVNSFFELHTKLSYDIPVLDYSTLQLNAGVQNIFNAYQKDFDTGAGRASDYIYGPSAPRSVFAGIKLTL</sequence>
<reference evidence="4" key="1">
    <citation type="submission" date="2019-08" db="EMBL/GenBank/DDBJ databases">
        <authorList>
            <person name="Kucharzyk K."/>
            <person name="Murdoch R.W."/>
            <person name="Higgins S."/>
            <person name="Loffler F."/>
        </authorList>
    </citation>
    <scope>NUCLEOTIDE SEQUENCE</scope>
</reference>
<dbReference type="AlphaFoldDB" id="A0A645B7D8"/>
<comment type="subcellular location">
    <subcellularLocation>
        <location evidence="1">Cell outer membrane</location>
    </subcellularLocation>
</comment>
<evidence type="ECO:0000256" key="3">
    <source>
        <dbReference type="ARBA" id="ARBA00023237"/>
    </source>
</evidence>
<proteinExistence type="predicted"/>
<dbReference type="GO" id="GO:0009279">
    <property type="term" value="C:cell outer membrane"/>
    <property type="evidence" value="ECO:0007669"/>
    <property type="project" value="UniProtKB-SubCell"/>
</dbReference>
<dbReference type="Gene3D" id="2.40.170.20">
    <property type="entry name" value="TonB-dependent receptor, beta-barrel domain"/>
    <property type="match status" value="1"/>
</dbReference>
<keyword evidence="3" id="KW-0998">Cell outer membrane</keyword>
<evidence type="ECO:0000256" key="2">
    <source>
        <dbReference type="ARBA" id="ARBA00023136"/>
    </source>
</evidence>